<dbReference type="RefSeq" id="YP_010050891.1">
    <property type="nucleotide sequence ID" value="NC_054435.1"/>
</dbReference>
<proteinExistence type="predicted"/>
<gene>
    <name evidence="1" type="primary">23</name>
    <name evidence="1" type="ORF">SEA_DARDANUS_23</name>
</gene>
<accession>A0A514CX29</accession>
<sequence>MMTEQVRVFWTGPGRGRVWNLLTGDAGVVLDSGIGGQHFPEFSSVATKPARRHGRVYRATRFDERKVKLKVLVGDPVWAPVIRRGNAWRDLDDEWNSDLSEVEPGRLCFITNHGYRWLDLRVESATDPEWATEPGMSGMARYEYVLASDDAFYSGFARPYPVMDVAKGRMSGKVHNLGQYDRYPVVTFTGPGRFTFGMGERKTVLPELFAGETLTVDTDPDVLSVRDQAGRNRRPELPRGHDLSFEVPAGKSVEMWASVVNGTPGSKVTAVMSPRYRRAW</sequence>
<organism evidence="1 2">
    <name type="scientific">Gordonia phage Dardanus</name>
    <dbReference type="NCBI Taxonomy" id="2588489"/>
    <lineage>
        <taxon>Viruses</taxon>
        <taxon>Duplodnaviria</taxon>
        <taxon>Heunggongvirae</taxon>
        <taxon>Uroviricota</taxon>
        <taxon>Caudoviricetes</taxon>
        <taxon>Ruthgordonvirinae</taxon>
        <taxon>Dardanusvirus</taxon>
        <taxon>Dardanusvirus dardanus</taxon>
    </lineage>
</organism>
<dbReference type="Proteomes" id="UP000318136">
    <property type="component" value="Segment"/>
</dbReference>
<name>A0A514CX29_9CAUD</name>
<dbReference type="EMBL" id="MN010758">
    <property type="protein sequence ID" value="QDH85060.1"/>
    <property type="molecule type" value="Genomic_DNA"/>
</dbReference>
<keyword evidence="2" id="KW-1185">Reference proteome</keyword>
<dbReference type="KEGG" id="vg:63911629"/>
<dbReference type="GeneID" id="63911629"/>
<protein>
    <submittedName>
        <fullName evidence="1">Minor tail protein</fullName>
    </submittedName>
</protein>
<evidence type="ECO:0000313" key="2">
    <source>
        <dbReference type="Proteomes" id="UP000318136"/>
    </source>
</evidence>
<reference evidence="1 2" key="1">
    <citation type="submission" date="2019-05" db="EMBL/GenBank/DDBJ databases">
        <authorList>
            <person name="Bordelon H.A."/>
            <person name="Brister E.M."/>
            <person name="Bryans A.M."/>
            <person name="Calk A.E."/>
            <person name="Capers C."/>
            <person name="Corrent J.M."/>
            <person name="Delphin C.N."/>
            <person name="Erbelding G.W."/>
            <person name="Gottschalck B.A."/>
            <person name="Hale B.T."/>
            <person name="Jones N.T."/>
            <person name="Mire A.R."/>
            <person name="Perkins A.R."/>
            <person name="Quackenbush R.D."/>
            <person name="Rogers C.S."/>
            <person name="Stewart N.C."/>
            <person name="Threeton H.N."/>
            <person name="Wiggins Z.F."/>
            <person name="Hancock A.M."/>
            <person name="Gissendanner C.R."/>
            <person name="Findley A.M."/>
            <person name="Wills S.J."/>
            <person name="Clifford K.A."/>
            <person name="Elmore F.L."/>
            <person name="Knight M.S."/>
            <person name="Le K."/>
            <person name="Lobaina D."/>
            <person name="Nougues D."/>
            <person name="Salama A."/>
            <person name="Stoeber S.D."/>
            <person name="Sweeney K.J."/>
            <person name="Truong T.G."/>
            <person name="Alvaro L.E."/>
            <person name="Isern S."/>
            <person name="Michael S.F."/>
            <person name="Monti D.L."/>
            <person name="Garlena R.A."/>
            <person name="Russell D.A."/>
            <person name="Pope W.H."/>
            <person name="Jacobs-Sera D."/>
            <person name="Hatfull G.F."/>
        </authorList>
    </citation>
    <scope>NUCLEOTIDE SEQUENCE [LARGE SCALE GENOMIC DNA]</scope>
</reference>
<evidence type="ECO:0000313" key="1">
    <source>
        <dbReference type="EMBL" id="QDH85060.1"/>
    </source>
</evidence>